<protein>
    <recommendedName>
        <fullName evidence="10">Type II secretion system protein K</fullName>
    </recommendedName>
</protein>
<keyword evidence="5 10" id="KW-0997">Cell inner membrane</keyword>
<proteinExistence type="inferred from homology"/>
<dbReference type="InterPro" id="IPR005628">
    <property type="entry name" value="GspK"/>
</dbReference>
<keyword evidence="7" id="KW-0653">Protein transport</keyword>
<evidence type="ECO:0000256" key="7">
    <source>
        <dbReference type="ARBA" id="ARBA00022927"/>
    </source>
</evidence>
<reference evidence="13 14" key="1">
    <citation type="submission" date="2023-07" db="EMBL/GenBank/DDBJ databases">
        <title>Sorghum-associated microbial communities from plants grown in Nebraska, USA.</title>
        <authorList>
            <person name="Schachtman D."/>
        </authorList>
    </citation>
    <scope>NUCLEOTIDE SEQUENCE [LARGE SCALE GENOMIC DNA]</scope>
    <source>
        <strain evidence="13 14">DS1027</strain>
    </source>
</reference>
<dbReference type="RefSeq" id="WP_309805577.1">
    <property type="nucleotide sequence ID" value="NZ_JAVDRD010000006.1"/>
</dbReference>
<evidence type="ECO:0000256" key="6">
    <source>
        <dbReference type="ARBA" id="ARBA00022692"/>
    </source>
</evidence>
<dbReference type="InterPro" id="IPR049031">
    <property type="entry name" value="T2SSK_SAM-like_1st"/>
</dbReference>
<dbReference type="EMBL" id="JAVDRD010000006">
    <property type="protein sequence ID" value="MDR6511806.1"/>
    <property type="molecule type" value="Genomic_DNA"/>
</dbReference>
<keyword evidence="4 10" id="KW-1003">Cell membrane</keyword>
<evidence type="ECO:0000313" key="13">
    <source>
        <dbReference type="EMBL" id="MDR6511806.1"/>
    </source>
</evidence>
<sequence>MAQPPPHERGAALLGVLLLVAIMAVLAGLMLDRLGLATRLAGNAQAQAAARRALAEGEVRLLARLAEPGGALHRAERGKWAVPRGQIAWQLAPGGNCFNVNALVDAAPDGTLRVRPAGPLELRALMASLGIGSSQAAPLVAAMADWIDSDALSLPDGAEDADYARLATPYRTAGRPLVAVGELRAVRGMTGAIFARLAPWLCALPEVGSSPIALGSLAPGQGRLLAMFAPDALSVARAEQIIAQAPPGGYRDLASALGAGQGLATGEIVLVDRWLRVRLVATIDSQAVEEELLIDAGTTPPRIAGRSWGEAADR</sequence>
<evidence type="ECO:0000256" key="5">
    <source>
        <dbReference type="ARBA" id="ARBA00022519"/>
    </source>
</evidence>
<evidence type="ECO:0000256" key="9">
    <source>
        <dbReference type="ARBA" id="ARBA00023136"/>
    </source>
</evidence>
<dbReference type="SUPFAM" id="SSF158544">
    <property type="entry name" value="GspK insert domain-like"/>
    <property type="match status" value="1"/>
</dbReference>
<organism evidence="13 14">
    <name type="scientific">Novosphingobium capsulatum</name>
    <dbReference type="NCBI Taxonomy" id="13688"/>
    <lineage>
        <taxon>Bacteria</taxon>
        <taxon>Pseudomonadati</taxon>
        <taxon>Pseudomonadota</taxon>
        <taxon>Alphaproteobacteria</taxon>
        <taxon>Sphingomonadales</taxon>
        <taxon>Sphingomonadaceae</taxon>
        <taxon>Novosphingobium</taxon>
    </lineage>
</organism>
<evidence type="ECO:0000259" key="12">
    <source>
        <dbReference type="Pfam" id="PF21687"/>
    </source>
</evidence>
<evidence type="ECO:0000256" key="8">
    <source>
        <dbReference type="ARBA" id="ARBA00022989"/>
    </source>
</evidence>
<dbReference type="Gene3D" id="1.10.40.60">
    <property type="entry name" value="EpsJ-like"/>
    <property type="match status" value="2"/>
</dbReference>
<dbReference type="Pfam" id="PF21687">
    <property type="entry name" value="T2SSK_1st"/>
    <property type="match status" value="1"/>
</dbReference>
<dbReference type="NCBIfam" id="NF037980">
    <property type="entry name" value="T2SS_GspK"/>
    <property type="match status" value="1"/>
</dbReference>
<keyword evidence="9 10" id="KW-0472">Membrane</keyword>
<keyword evidence="3 10" id="KW-0813">Transport</keyword>
<comment type="caution">
    <text evidence="13">The sequence shown here is derived from an EMBL/GenBank/DDBJ whole genome shotgun (WGS) entry which is preliminary data.</text>
</comment>
<dbReference type="Proteomes" id="UP001184150">
    <property type="component" value="Unassembled WGS sequence"/>
</dbReference>
<dbReference type="PIRSF" id="PIRSF002786">
    <property type="entry name" value="XcpX"/>
    <property type="match status" value="1"/>
</dbReference>
<comment type="subcellular location">
    <subcellularLocation>
        <location evidence="1 10">Cell inner membrane</location>
    </subcellularLocation>
</comment>
<dbReference type="PANTHER" id="PTHR38831:SF1">
    <property type="entry name" value="TYPE II SECRETION SYSTEM PROTEIN K-RELATED"/>
    <property type="match status" value="1"/>
</dbReference>
<evidence type="ECO:0000256" key="11">
    <source>
        <dbReference type="SAM" id="Phobius"/>
    </source>
</evidence>
<evidence type="ECO:0000256" key="10">
    <source>
        <dbReference type="PIRNR" id="PIRNR002786"/>
    </source>
</evidence>
<feature type="domain" description="T2SS protein K first SAM-like" evidence="12">
    <location>
        <begin position="96"/>
        <end position="206"/>
    </location>
</feature>
<accession>A0ABU1MP76</accession>
<keyword evidence="14" id="KW-1185">Reference proteome</keyword>
<dbReference type="InterPro" id="IPR038072">
    <property type="entry name" value="GspK_central_sf"/>
</dbReference>
<evidence type="ECO:0000256" key="4">
    <source>
        <dbReference type="ARBA" id="ARBA00022475"/>
    </source>
</evidence>
<gene>
    <name evidence="13" type="ORF">J2792_002682</name>
</gene>
<evidence type="ECO:0000256" key="2">
    <source>
        <dbReference type="ARBA" id="ARBA00007246"/>
    </source>
</evidence>
<keyword evidence="6 11" id="KW-0812">Transmembrane</keyword>
<name>A0ABU1MP76_9SPHN</name>
<dbReference type="PANTHER" id="PTHR38831">
    <property type="entry name" value="TYPE II SECRETION SYSTEM PROTEIN K"/>
    <property type="match status" value="1"/>
</dbReference>
<feature type="transmembrane region" description="Helical" evidence="11">
    <location>
        <begin position="12"/>
        <end position="31"/>
    </location>
</feature>
<keyword evidence="8 11" id="KW-1133">Transmembrane helix</keyword>
<comment type="similarity">
    <text evidence="2 10">Belongs to the GSP K family.</text>
</comment>
<evidence type="ECO:0000256" key="1">
    <source>
        <dbReference type="ARBA" id="ARBA00004533"/>
    </source>
</evidence>
<evidence type="ECO:0000313" key="14">
    <source>
        <dbReference type="Proteomes" id="UP001184150"/>
    </source>
</evidence>
<evidence type="ECO:0000256" key="3">
    <source>
        <dbReference type="ARBA" id="ARBA00022448"/>
    </source>
</evidence>